<proteinExistence type="predicted"/>
<protein>
    <submittedName>
        <fullName evidence="1">Uncharacterized protein</fullName>
    </submittedName>
</protein>
<accession>A0ACB6YY89</accession>
<evidence type="ECO:0000313" key="2">
    <source>
        <dbReference type="Proteomes" id="UP000886501"/>
    </source>
</evidence>
<sequence>MKRLFGKKPKKSLKPSRNPSPLESLPTPPPDHSNSEQSRMSVPITRGVTGAHESYFRTTAVKIKSFLRQKLRYLVLRSSVLITEAILQVDASDPCDWGRYSHVSMPLHQEETQLTPEREEADVNQPRCRRSWRENTRTRRSRLPPLSPMPQRRPEMDSVHSVLSKPF</sequence>
<gene>
    <name evidence="1" type="ORF">BDM02DRAFT_2747875</name>
</gene>
<dbReference type="EMBL" id="MU118750">
    <property type="protein sequence ID" value="KAF9642038.1"/>
    <property type="molecule type" value="Genomic_DNA"/>
</dbReference>
<organism evidence="1 2">
    <name type="scientific">Thelephora ganbajun</name>
    <name type="common">Ganba fungus</name>
    <dbReference type="NCBI Taxonomy" id="370292"/>
    <lineage>
        <taxon>Eukaryota</taxon>
        <taxon>Fungi</taxon>
        <taxon>Dikarya</taxon>
        <taxon>Basidiomycota</taxon>
        <taxon>Agaricomycotina</taxon>
        <taxon>Agaricomycetes</taxon>
        <taxon>Thelephorales</taxon>
        <taxon>Thelephoraceae</taxon>
        <taxon>Thelephora</taxon>
    </lineage>
</organism>
<name>A0ACB6YY89_THEGA</name>
<keyword evidence="2" id="KW-1185">Reference proteome</keyword>
<reference evidence="1" key="2">
    <citation type="journal article" date="2020" name="Nat. Commun.">
        <title>Large-scale genome sequencing of mycorrhizal fungi provides insights into the early evolution of symbiotic traits.</title>
        <authorList>
            <person name="Miyauchi S."/>
            <person name="Kiss E."/>
            <person name="Kuo A."/>
            <person name="Drula E."/>
            <person name="Kohler A."/>
            <person name="Sanchez-Garcia M."/>
            <person name="Morin E."/>
            <person name="Andreopoulos B."/>
            <person name="Barry K.W."/>
            <person name="Bonito G."/>
            <person name="Buee M."/>
            <person name="Carver A."/>
            <person name="Chen C."/>
            <person name="Cichocki N."/>
            <person name="Clum A."/>
            <person name="Culley D."/>
            <person name="Crous P.W."/>
            <person name="Fauchery L."/>
            <person name="Girlanda M."/>
            <person name="Hayes R.D."/>
            <person name="Keri Z."/>
            <person name="LaButti K."/>
            <person name="Lipzen A."/>
            <person name="Lombard V."/>
            <person name="Magnuson J."/>
            <person name="Maillard F."/>
            <person name="Murat C."/>
            <person name="Nolan M."/>
            <person name="Ohm R.A."/>
            <person name="Pangilinan J."/>
            <person name="Pereira M.F."/>
            <person name="Perotto S."/>
            <person name="Peter M."/>
            <person name="Pfister S."/>
            <person name="Riley R."/>
            <person name="Sitrit Y."/>
            <person name="Stielow J.B."/>
            <person name="Szollosi G."/>
            <person name="Zifcakova L."/>
            <person name="Stursova M."/>
            <person name="Spatafora J.W."/>
            <person name="Tedersoo L."/>
            <person name="Vaario L.M."/>
            <person name="Yamada A."/>
            <person name="Yan M."/>
            <person name="Wang P."/>
            <person name="Xu J."/>
            <person name="Bruns T."/>
            <person name="Baldrian P."/>
            <person name="Vilgalys R."/>
            <person name="Dunand C."/>
            <person name="Henrissat B."/>
            <person name="Grigoriev I.V."/>
            <person name="Hibbett D."/>
            <person name="Nagy L.G."/>
            <person name="Martin F.M."/>
        </authorList>
    </citation>
    <scope>NUCLEOTIDE SEQUENCE</scope>
    <source>
        <strain evidence="1">P2</strain>
    </source>
</reference>
<dbReference type="Proteomes" id="UP000886501">
    <property type="component" value="Unassembled WGS sequence"/>
</dbReference>
<comment type="caution">
    <text evidence="1">The sequence shown here is derived from an EMBL/GenBank/DDBJ whole genome shotgun (WGS) entry which is preliminary data.</text>
</comment>
<reference evidence="1" key="1">
    <citation type="submission" date="2019-10" db="EMBL/GenBank/DDBJ databases">
        <authorList>
            <consortium name="DOE Joint Genome Institute"/>
            <person name="Kuo A."/>
            <person name="Miyauchi S."/>
            <person name="Kiss E."/>
            <person name="Drula E."/>
            <person name="Kohler A."/>
            <person name="Sanchez-Garcia M."/>
            <person name="Andreopoulos B."/>
            <person name="Barry K.W."/>
            <person name="Bonito G."/>
            <person name="Buee M."/>
            <person name="Carver A."/>
            <person name="Chen C."/>
            <person name="Cichocki N."/>
            <person name="Clum A."/>
            <person name="Culley D."/>
            <person name="Crous P.W."/>
            <person name="Fauchery L."/>
            <person name="Girlanda M."/>
            <person name="Hayes R."/>
            <person name="Keri Z."/>
            <person name="Labutti K."/>
            <person name="Lipzen A."/>
            <person name="Lombard V."/>
            <person name="Magnuson J."/>
            <person name="Maillard F."/>
            <person name="Morin E."/>
            <person name="Murat C."/>
            <person name="Nolan M."/>
            <person name="Ohm R."/>
            <person name="Pangilinan J."/>
            <person name="Pereira M."/>
            <person name="Perotto S."/>
            <person name="Peter M."/>
            <person name="Riley R."/>
            <person name="Sitrit Y."/>
            <person name="Stielow B."/>
            <person name="Szollosi G."/>
            <person name="Zifcakova L."/>
            <person name="Stursova M."/>
            <person name="Spatafora J.W."/>
            <person name="Tedersoo L."/>
            <person name="Vaario L.-M."/>
            <person name="Yamada A."/>
            <person name="Yan M."/>
            <person name="Wang P."/>
            <person name="Xu J."/>
            <person name="Bruns T."/>
            <person name="Baldrian P."/>
            <person name="Vilgalys R."/>
            <person name="Henrissat B."/>
            <person name="Grigoriev I.V."/>
            <person name="Hibbett D."/>
            <person name="Nagy L.G."/>
            <person name="Martin F.M."/>
        </authorList>
    </citation>
    <scope>NUCLEOTIDE SEQUENCE</scope>
    <source>
        <strain evidence="1">P2</strain>
    </source>
</reference>
<evidence type="ECO:0000313" key="1">
    <source>
        <dbReference type="EMBL" id="KAF9642038.1"/>
    </source>
</evidence>